<proteinExistence type="inferred from homology"/>
<dbReference type="InterPro" id="IPR050562">
    <property type="entry name" value="FAD_mOase_fung"/>
</dbReference>
<evidence type="ECO:0000313" key="7">
    <source>
        <dbReference type="Proteomes" id="UP001199106"/>
    </source>
</evidence>
<sequence>MAQTDPATSKPFRVMIIGAGVVGLSLSHALQLTNIDHIVLEKHDKIVSVRGAALIIWPPVARIFDQYGILDKITKTTTPVGKEYVRWPDGSLNWEDPTMQYMSKLFQVPSILFERQALVSHLYEGLPNKAYIHTSRRLESIEHTKTGVRVHLADGSLEEGDMVIGADGVHSLVRQLMWDYASEFESGSISEEDKQVMKFSEFRGLFGVSTLKDSFNLGSADTHVVLGHGNTKVLFTQQGEIYWGVTYKDGSHRSEKASKATEADIEAVAKKFADHHITDKVKLGDLWKTNTRHGLLTVEEGVLDKWHAGRIVLVGDSAHKMTAEIGMGANMAIESAVYLCNVLQREFGSNPTRNITTPELAALFAEYQAGRHQRASIFVKMSGVVTRVNSYQTYFGRFFAGYLRPLIIPRQRENVARLLAKGPKLEYAPTRTINEGAEGWHLNEEKENKNKSIGWPKYIFLTVILAASFTYFRP</sequence>
<dbReference type="PRINTS" id="PR00420">
    <property type="entry name" value="RNGMNOXGNASE"/>
</dbReference>
<evidence type="ECO:0000256" key="4">
    <source>
        <dbReference type="ARBA" id="ARBA00023002"/>
    </source>
</evidence>
<dbReference type="EMBL" id="JAANER010000005">
    <property type="protein sequence ID" value="KAG9189497.1"/>
    <property type="molecule type" value="Genomic_DNA"/>
</dbReference>
<dbReference type="PANTHER" id="PTHR47356:SF2">
    <property type="entry name" value="FAD-BINDING DOMAIN-CONTAINING PROTEIN-RELATED"/>
    <property type="match status" value="1"/>
</dbReference>
<dbReference type="Gene3D" id="3.50.50.60">
    <property type="entry name" value="FAD/NAD(P)-binding domain"/>
    <property type="match status" value="1"/>
</dbReference>
<comment type="similarity">
    <text evidence="1">Belongs to the paxM FAD-dependent monooxygenase family.</text>
</comment>
<dbReference type="PANTHER" id="PTHR47356">
    <property type="entry name" value="FAD-DEPENDENT MONOOXYGENASE ASQG-RELATED"/>
    <property type="match status" value="1"/>
</dbReference>
<keyword evidence="2" id="KW-0285">Flavoprotein</keyword>
<keyword evidence="7" id="KW-1185">Reference proteome</keyword>
<evidence type="ECO:0000259" key="5">
    <source>
        <dbReference type="Pfam" id="PF01494"/>
    </source>
</evidence>
<dbReference type="GO" id="GO:0004497">
    <property type="term" value="F:monooxygenase activity"/>
    <property type="evidence" value="ECO:0007669"/>
    <property type="project" value="InterPro"/>
</dbReference>
<evidence type="ECO:0000256" key="2">
    <source>
        <dbReference type="ARBA" id="ARBA00022630"/>
    </source>
</evidence>
<protein>
    <recommendedName>
        <fullName evidence="5">FAD-binding domain-containing protein</fullName>
    </recommendedName>
</protein>
<keyword evidence="4" id="KW-0560">Oxidoreductase</keyword>
<evidence type="ECO:0000313" key="6">
    <source>
        <dbReference type="EMBL" id="KAG9189497.1"/>
    </source>
</evidence>
<dbReference type="Pfam" id="PF01494">
    <property type="entry name" value="FAD_binding_3"/>
    <property type="match status" value="1"/>
</dbReference>
<dbReference type="GO" id="GO:0071949">
    <property type="term" value="F:FAD binding"/>
    <property type="evidence" value="ECO:0007669"/>
    <property type="project" value="InterPro"/>
</dbReference>
<dbReference type="SUPFAM" id="SSF51905">
    <property type="entry name" value="FAD/NAD(P)-binding domain"/>
    <property type="match status" value="1"/>
</dbReference>
<reference evidence="6" key="1">
    <citation type="submission" date="2021-07" db="EMBL/GenBank/DDBJ databases">
        <title>Genome Resource of American Ginseng Black Spot Pathogen Alternaria panax.</title>
        <authorList>
            <person name="Qiu C."/>
            <person name="Wang W."/>
            <person name="Liu Z."/>
        </authorList>
    </citation>
    <scope>NUCLEOTIDE SEQUENCE</scope>
    <source>
        <strain evidence="6">BNCC115425</strain>
    </source>
</reference>
<evidence type="ECO:0000256" key="3">
    <source>
        <dbReference type="ARBA" id="ARBA00022827"/>
    </source>
</evidence>
<keyword evidence="3" id="KW-0274">FAD</keyword>
<dbReference type="AlphaFoldDB" id="A0AAD4FGN5"/>
<name>A0AAD4FGN5_9PLEO</name>
<accession>A0AAD4FGN5</accession>
<gene>
    <name evidence="6" type="ORF">G6011_06365</name>
</gene>
<dbReference type="Proteomes" id="UP001199106">
    <property type="component" value="Unassembled WGS sequence"/>
</dbReference>
<dbReference type="InterPro" id="IPR002938">
    <property type="entry name" value="FAD-bd"/>
</dbReference>
<dbReference type="InterPro" id="IPR036188">
    <property type="entry name" value="FAD/NAD-bd_sf"/>
</dbReference>
<comment type="caution">
    <text evidence="6">The sequence shown here is derived from an EMBL/GenBank/DDBJ whole genome shotgun (WGS) entry which is preliminary data.</text>
</comment>
<feature type="domain" description="FAD-binding" evidence="5">
    <location>
        <begin position="13"/>
        <end position="344"/>
    </location>
</feature>
<organism evidence="6 7">
    <name type="scientific">Alternaria panax</name>
    <dbReference type="NCBI Taxonomy" id="48097"/>
    <lineage>
        <taxon>Eukaryota</taxon>
        <taxon>Fungi</taxon>
        <taxon>Dikarya</taxon>
        <taxon>Ascomycota</taxon>
        <taxon>Pezizomycotina</taxon>
        <taxon>Dothideomycetes</taxon>
        <taxon>Pleosporomycetidae</taxon>
        <taxon>Pleosporales</taxon>
        <taxon>Pleosporineae</taxon>
        <taxon>Pleosporaceae</taxon>
        <taxon>Alternaria</taxon>
        <taxon>Alternaria sect. Panax</taxon>
    </lineage>
</organism>
<evidence type="ECO:0000256" key="1">
    <source>
        <dbReference type="ARBA" id="ARBA00007992"/>
    </source>
</evidence>